<organism evidence="8 11">
    <name type="scientific">Hydrogenophaga crassostreae</name>
    <dbReference type="NCBI Taxonomy" id="1763535"/>
    <lineage>
        <taxon>Bacteria</taxon>
        <taxon>Pseudomonadati</taxon>
        <taxon>Pseudomonadota</taxon>
        <taxon>Betaproteobacteria</taxon>
        <taxon>Burkholderiales</taxon>
        <taxon>Comamonadaceae</taxon>
        <taxon>Hydrogenophaga</taxon>
    </lineage>
</organism>
<comment type="similarity">
    <text evidence="1">Belongs to the TfdA dioxygenase family.</text>
</comment>
<dbReference type="AlphaFoldDB" id="A0A162YY04"/>
<dbReference type="EMBL" id="LVWD01000026">
    <property type="protein sequence ID" value="OAD41107.1"/>
    <property type="molecule type" value="Genomic_DNA"/>
</dbReference>
<dbReference type="Gene3D" id="3.60.130.10">
    <property type="entry name" value="Clavaminate synthase-like"/>
    <property type="match status" value="1"/>
</dbReference>
<proteinExistence type="inferred from homology"/>
<sequence>MANTTPMKLIDVARRYKHIRPVPRMPNFAAWIEGVDLTKPLTAPVKAELRQALFDFEVIFFKPQAITPQQHVALGKVFGPVSSGSYFDKNAEVPELEMIVSDRERPPQIDNWHTDISWKSNPPLGTAIQITQTPPAGGNTCWSSTSKAYEWLSPDMKKYLDKLSAVHSWEVSGFREYLGSKGDDALIAAIKAFKPVEHPVVRVNPDSGRKCLYVNADFTRKIVGIDRHEARGILLFLLDWLKRPEFMVHHQWEAGGIAIWDNRSTQHYAVADYWPHNRVNQRVTFDAPSAGPVSAPAKRKPAKSKSKA</sequence>
<dbReference type="PANTHER" id="PTHR30468:SF1">
    <property type="entry name" value="ALPHA-KETOGLUTARATE-DEPENDENT SULFONATE DIOXYGENASE"/>
    <property type="match status" value="1"/>
</dbReference>
<reference evidence="8 11" key="2">
    <citation type="submission" date="2016-10" db="EMBL/GenBank/DDBJ databases">
        <title>Hydorgenophaga sp. LPB0072 isolated from gastropod.</title>
        <authorList>
            <person name="Kim E."/>
            <person name="Yi H."/>
        </authorList>
    </citation>
    <scope>NUCLEOTIDE SEQUENCE [LARGE SCALE GENOMIC DNA]</scope>
    <source>
        <strain evidence="8 11">LPB0072</strain>
    </source>
</reference>
<keyword evidence="10" id="KW-1185">Reference proteome</keyword>
<name>A0A162YY04_9BURK</name>
<dbReference type="InterPro" id="IPR051323">
    <property type="entry name" value="AtsK-like"/>
</dbReference>
<evidence type="ECO:0000256" key="4">
    <source>
        <dbReference type="ARBA" id="ARBA00023002"/>
    </source>
</evidence>
<evidence type="ECO:0000313" key="8">
    <source>
        <dbReference type="EMBL" id="AOW12162.1"/>
    </source>
</evidence>
<reference evidence="9 10" key="1">
    <citation type="submission" date="2016-02" db="EMBL/GenBank/DDBJ databases">
        <title>Draft genome sequence of Hydrogenophaga sp. LPB0072.</title>
        <authorList>
            <person name="Shin S.-K."/>
            <person name="Yi H."/>
        </authorList>
    </citation>
    <scope>NUCLEOTIDE SEQUENCE [LARGE SCALE GENOMIC DNA]</scope>
    <source>
        <strain evidence="9 10">LPB0072</strain>
    </source>
</reference>
<feature type="region of interest" description="Disordered" evidence="6">
    <location>
        <begin position="285"/>
        <end position="308"/>
    </location>
</feature>
<dbReference type="InterPro" id="IPR003819">
    <property type="entry name" value="TauD/TfdA-like"/>
</dbReference>
<dbReference type="SUPFAM" id="SSF51197">
    <property type="entry name" value="Clavaminate synthase-like"/>
    <property type="match status" value="1"/>
</dbReference>
<keyword evidence="3 8" id="KW-0223">Dioxygenase</keyword>
<dbReference type="OrthoDB" id="581608at2"/>
<evidence type="ECO:0000313" key="11">
    <source>
        <dbReference type="Proteomes" id="UP000185680"/>
    </source>
</evidence>
<dbReference type="Proteomes" id="UP000185680">
    <property type="component" value="Chromosome"/>
</dbReference>
<keyword evidence="5" id="KW-0408">Iron</keyword>
<feature type="compositionally biased region" description="Basic residues" evidence="6">
    <location>
        <begin position="297"/>
        <end position="308"/>
    </location>
</feature>
<evidence type="ECO:0000259" key="7">
    <source>
        <dbReference type="Pfam" id="PF02668"/>
    </source>
</evidence>
<dbReference type="Proteomes" id="UP000185657">
    <property type="component" value="Unassembled WGS sequence"/>
</dbReference>
<evidence type="ECO:0000256" key="6">
    <source>
        <dbReference type="SAM" id="MobiDB-lite"/>
    </source>
</evidence>
<dbReference type="STRING" id="1763535.LPB072_04160"/>
<accession>A0A162YY04</accession>
<gene>
    <name evidence="8" type="ORF">LPB072_04160</name>
    <name evidence="9" type="ORF">LPB72_14410</name>
</gene>
<evidence type="ECO:0000256" key="5">
    <source>
        <dbReference type="ARBA" id="ARBA00023004"/>
    </source>
</evidence>
<evidence type="ECO:0000256" key="1">
    <source>
        <dbReference type="ARBA" id="ARBA00005896"/>
    </source>
</evidence>
<dbReference type="Pfam" id="PF02668">
    <property type="entry name" value="TauD"/>
    <property type="match status" value="1"/>
</dbReference>
<dbReference type="KEGG" id="hyl:LPB072_04160"/>
<dbReference type="GO" id="GO:0016706">
    <property type="term" value="F:2-oxoglutarate-dependent dioxygenase activity"/>
    <property type="evidence" value="ECO:0007669"/>
    <property type="project" value="TreeGrafter"/>
</dbReference>
<evidence type="ECO:0000256" key="3">
    <source>
        <dbReference type="ARBA" id="ARBA00022964"/>
    </source>
</evidence>
<dbReference type="GO" id="GO:0005737">
    <property type="term" value="C:cytoplasm"/>
    <property type="evidence" value="ECO:0007669"/>
    <property type="project" value="TreeGrafter"/>
</dbReference>
<protein>
    <submittedName>
        <fullName evidence="8">Taurine catabolism dioxygenase TauD</fullName>
    </submittedName>
</protein>
<dbReference type="PANTHER" id="PTHR30468">
    <property type="entry name" value="ALPHA-KETOGLUTARATE-DEPENDENT SULFONATE DIOXYGENASE"/>
    <property type="match status" value="1"/>
</dbReference>
<evidence type="ECO:0000313" key="10">
    <source>
        <dbReference type="Proteomes" id="UP000185657"/>
    </source>
</evidence>
<dbReference type="RefSeq" id="WP_066091979.1">
    <property type="nucleotide sequence ID" value="NZ_CP017476.1"/>
</dbReference>
<keyword evidence="4" id="KW-0560">Oxidoreductase</keyword>
<keyword evidence="2" id="KW-0479">Metal-binding</keyword>
<dbReference type="GO" id="GO:0046872">
    <property type="term" value="F:metal ion binding"/>
    <property type="evidence" value="ECO:0007669"/>
    <property type="project" value="UniProtKB-KW"/>
</dbReference>
<dbReference type="InterPro" id="IPR042098">
    <property type="entry name" value="TauD-like_sf"/>
</dbReference>
<feature type="domain" description="TauD/TfdA-like" evidence="7">
    <location>
        <begin position="26"/>
        <end position="284"/>
    </location>
</feature>
<evidence type="ECO:0000256" key="2">
    <source>
        <dbReference type="ARBA" id="ARBA00022723"/>
    </source>
</evidence>
<evidence type="ECO:0000313" key="9">
    <source>
        <dbReference type="EMBL" id="OAD41107.1"/>
    </source>
</evidence>
<dbReference type="EMBL" id="CP017476">
    <property type="protein sequence ID" value="AOW12162.1"/>
    <property type="molecule type" value="Genomic_DNA"/>
</dbReference>